<dbReference type="InterPro" id="IPR046367">
    <property type="entry name" value="GapR-like_DNA-bd"/>
</dbReference>
<dbReference type="RefSeq" id="WP_014745911.1">
    <property type="nucleotide sequence ID" value="NC_017956.1"/>
</dbReference>
<evidence type="ECO:0000313" key="5">
    <source>
        <dbReference type="Proteomes" id="UP000005258"/>
    </source>
</evidence>
<evidence type="ECO:0000256" key="1">
    <source>
        <dbReference type="HAMAP-Rule" id="MF_00797"/>
    </source>
</evidence>
<dbReference type="AlphaFoldDB" id="I3TN96"/>
<sequence>MTEVAGISADVLRSYIERIERLEEEKAGIAANIREVFAEAKGNGFDTKVMRQLIKLRRMEPQDVAEQDDLLDVYKRALGMPLS</sequence>
<reference evidence="4 5" key="1">
    <citation type="journal article" date="2012" name="J. Am. Chem. Soc.">
        <title>Bacterial biosynthesis and maturation of the didemnin anti-cancer agents.</title>
        <authorList>
            <person name="Xu Y."/>
            <person name="Kersten R.D."/>
            <person name="Nam S.J."/>
            <person name="Lu L."/>
            <person name="Al-Suwailem A.M."/>
            <person name="Zheng H."/>
            <person name="Fenical W."/>
            <person name="Dorrestein P.C."/>
            <person name="Moore B.S."/>
            <person name="Qian P.Y."/>
        </authorList>
    </citation>
    <scope>NUCLEOTIDE SEQUENCE [LARGE SCALE GENOMIC DNA]</scope>
    <source>
        <strain evidence="4 5">KA081020-065</strain>
    </source>
</reference>
<proteinExistence type="inferred from homology"/>
<dbReference type="Pfam" id="PF10073">
    <property type="entry name" value="GapR_DNA-bd"/>
    <property type="match status" value="1"/>
</dbReference>
<dbReference type="STRING" id="1110502.TMO_2396"/>
<gene>
    <name evidence="4" type="ordered locus">TMO_2396</name>
</gene>
<evidence type="ECO:0000259" key="3">
    <source>
        <dbReference type="Pfam" id="PF10073"/>
    </source>
</evidence>
<feature type="coiled-coil region" evidence="2">
    <location>
        <begin position="12"/>
        <end position="39"/>
    </location>
</feature>
<comment type="similarity">
    <text evidence="1">Belongs to the UPF0335 family.</text>
</comment>
<dbReference type="NCBIfam" id="NF010247">
    <property type="entry name" value="PRK13694.1"/>
    <property type="match status" value="1"/>
</dbReference>
<dbReference type="InterPro" id="IPR018753">
    <property type="entry name" value="GapR-like"/>
</dbReference>
<evidence type="ECO:0000313" key="4">
    <source>
        <dbReference type="EMBL" id="AFK54234.1"/>
    </source>
</evidence>
<keyword evidence="2" id="KW-0175">Coiled coil</keyword>
<dbReference type="GO" id="GO:0003677">
    <property type="term" value="F:DNA binding"/>
    <property type="evidence" value="ECO:0007669"/>
    <property type="project" value="InterPro"/>
</dbReference>
<evidence type="ECO:0000256" key="2">
    <source>
        <dbReference type="SAM" id="Coils"/>
    </source>
</evidence>
<dbReference type="HAMAP" id="MF_00797">
    <property type="entry name" value="UPF0335"/>
    <property type="match status" value="1"/>
</dbReference>
<dbReference type="eggNOG" id="COG3750">
    <property type="taxonomic scope" value="Bacteria"/>
</dbReference>
<name>I3TN96_TISMK</name>
<dbReference type="Proteomes" id="UP000005258">
    <property type="component" value="Chromosome"/>
</dbReference>
<dbReference type="EMBL" id="CP003236">
    <property type="protein sequence ID" value="AFK54234.1"/>
    <property type="molecule type" value="Genomic_DNA"/>
</dbReference>
<feature type="domain" description="GapR-like DNA-binding" evidence="3">
    <location>
        <begin position="9"/>
        <end position="79"/>
    </location>
</feature>
<keyword evidence="5" id="KW-1185">Reference proteome</keyword>
<protein>
    <recommendedName>
        <fullName evidence="1">UPF0335 protein TMO_2396</fullName>
    </recommendedName>
</protein>
<accession>I3TN96</accession>
<dbReference type="KEGG" id="tmo:TMO_2396"/>
<organism evidence="4 5">
    <name type="scientific">Tistrella mobilis (strain KA081020-065)</name>
    <dbReference type="NCBI Taxonomy" id="1110502"/>
    <lineage>
        <taxon>Bacteria</taxon>
        <taxon>Pseudomonadati</taxon>
        <taxon>Pseudomonadota</taxon>
        <taxon>Alphaproteobacteria</taxon>
        <taxon>Geminicoccales</taxon>
        <taxon>Geminicoccaceae</taxon>
        <taxon>Tistrella</taxon>
    </lineage>
</organism>
<dbReference type="HOGENOM" id="CLU_158651_3_0_5"/>